<dbReference type="SUPFAM" id="SSF88713">
    <property type="entry name" value="Glycoside hydrolase/deacetylase"/>
    <property type="match status" value="1"/>
</dbReference>
<dbReference type="InterPro" id="IPR011330">
    <property type="entry name" value="Glyco_hydro/deAcase_b/a-brl"/>
</dbReference>
<dbReference type="Gene3D" id="3.20.20.370">
    <property type="entry name" value="Glycoside hydrolase/deacetylase"/>
    <property type="match status" value="1"/>
</dbReference>
<evidence type="ECO:0000256" key="2">
    <source>
        <dbReference type="SAM" id="SignalP"/>
    </source>
</evidence>
<dbReference type="AlphaFoldDB" id="A0A2G8T9N0"/>
<dbReference type="InterPro" id="IPR002509">
    <property type="entry name" value="NODB_dom"/>
</dbReference>
<feature type="domain" description="NodB homology" evidence="3">
    <location>
        <begin position="34"/>
        <end position="152"/>
    </location>
</feature>
<feature type="chain" id="PRO_5013936827" evidence="2">
    <location>
        <begin position="24"/>
        <end position="268"/>
    </location>
</feature>
<evidence type="ECO:0000259" key="3">
    <source>
        <dbReference type="Pfam" id="PF01522"/>
    </source>
</evidence>
<dbReference type="CDD" id="cd10967">
    <property type="entry name" value="CE4_GLA_like_6s"/>
    <property type="match status" value="1"/>
</dbReference>
<evidence type="ECO:0000313" key="4">
    <source>
        <dbReference type="EMBL" id="PIL42699.1"/>
    </source>
</evidence>
<dbReference type="PANTHER" id="PTHR34216:SF11">
    <property type="entry name" value="CHITOOLIGOSACCHARIDE DEACETYLASE"/>
    <property type="match status" value="1"/>
</dbReference>
<dbReference type="Proteomes" id="UP000230390">
    <property type="component" value="Unassembled WGS sequence"/>
</dbReference>
<organism evidence="4 5">
    <name type="scientific">Massilia eurypsychrophila</name>
    <dbReference type="NCBI Taxonomy" id="1485217"/>
    <lineage>
        <taxon>Bacteria</taxon>
        <taxon>Pseudomonadati</taxon>
        <taxon>Pseudomonadota</taxon>
        <taxon>Betaproteobacteria</taxon>
        <taxon>Burkholderiales</taxon>
        <taxon>Oxalobacteraceae</taxon>
        <taxon>Telluria group</taxon>
        <taxon>Massilia</taxon>
    </lineage>
</organism>
<dbReference type="OrthoDB" id="9784220at2"/>
<dbReference type="GO" id="GO:0016810">
    <property type="term" value="F:hydrolase activity, acting on carbon-nitrogen (but not peptide) bonds"/>
    <property type="evidence" value="ECO:0007669"/>
    <property type="project" value="InterPro"/>
</dbReference>
<reference evidence="4 5" key="1">
    <citation type="submission" date="2017-10" db="EMBL/GenBank/DDBJ databases">
        <title>Massilia psychrophilum sp. nov., a novel purple-pigmented bacterium isolated from Tianshan glacier, Xinjiang Municipality, China.</title>
        <authorList>
            <person name="Wang H."/>
        </authorList>
    </citation>
    <scope>NUCLEOTIDE SEQUENCE [LARGE SCALE GENOMIC DNA]</scope>
    <source>
        <strain evidence="4 5">JCM 30074</strain>
    </source>
</reference>
<dbReference type="InterPro" id="IPR051398">
    <property type="entry name" value="Polysacch_Deacetylase"/>
</dbReference>
<dbReference type="EMBL" id="PDOC01000022">
    <property type="protein sequence ID" value="PIL42699.1"/>
    <property type="molecule type" value="Genomic_DNA"/>
</dbReference>
<proteinExistence type="predicted"/>
<name>A0A2G8T9N0_9BURK</name>
<dbReference type="Pfam" id="PF01522">
    <property type="entry name" value="Polysacc_deac_1"/>
    <property type="match status" value="1"/>
</dbReference>
<sequence>MMFTRIAYAGAILAALGFTSAQAEEPFRWPNGARAAVSLAYDDAAPTQLDNAIPALNRHGLHGTFYLSLGMPTLQTRIEEWRAAAKQGHELANHTLFHQCAGGTPDRTWVPSHRDLKSTTAEQMRDQVTLANTMLHALDGKRERTFTVPCGDRIAGGQDYVDLVHDQFVAIKVGSGAIVPSMRTLDLHRVPVATPTNVSGQELIAQVKQAGERGTMVNFTFHGVGGDHLSVSNEAHEELVRFLAANRKRYWTDTFLNIMKHVQREQRR</sequence>
<comment type="caution">
    <text evidence="4">The sequence shown here is derived from an EMBL/GenBank/DDBJ whole genome shotgun (WGS) entry which is preliminary data.</text>
</comment>
<evidence type="ECO:0000256" key="1">
    <source>
        <dbReference type="ARBA" id="ARBA00022729"/>
    </source>
</evidence>
<gene>
    <name evidence="4" type="ORF">CR105_22905</name>
</gene>
<feature type="signal peptide" evidence="2">
    <location>
        <begin position="1"/>
        <end position="23"/>
    </location>
</feature>
<dbReference type="PANTHER" id="PTHR34216">
    <property type="match status" value="1"/>
</dbReference>
<accession>A0A2G8T9N0</accession>
<evidence type="ECO:0000313" key="5">
    <source>
        <dbReference type="Proteomes" id="UP000230390"/>
    </source>
</evidence>
<protein>
    <submittedName>
        <fullName evidence="4">Polysaccharide deacetylase</fullName>
    </submittedName>
</protein>
<dbReference type="GO" id="GO:0005975">
    <property type="term" value="P:carbohydrate metabolic process"/>
    <property type="evidence" value="ECO:0007669"/>
    <property type="project" value="InterPro"/>
</dbReference>
<keyword evidence="1 2" id="KW-0732">Signal</keyword>
<keyword evidence="5" id="KW-1185">Reference proteome</keyword>